<dbReference type="PANTHER" id="PTHR42852">
    <property type="entry name" value="THIOL:DISULFIDE INTERCHANGE PROTEIN DSBE"/>
    <property type="match status" value="1"/>
</dbReference>
<evidence type="ECO:0000256" key="5">
    <source>
        <dbReference type="SAM" id="SignalP"/>
    </source>
</evidence>
<organism evidence="7 8">
    <name type="scientific">Mucilaginibacter mali</name>
    <dbReference type="NCBI Taxonomy" id="2740462"/>
    <lineage>
        <taxon>Bacteria</taxon>
        <taxon>Pseudomonadati</taxon>
        <taxon>Bacteroidota</taxon>
        <taxon>Sphingobacteriia</taxon>
        <taxon>Sphingobacteriales</taxon>
        <taxon>Sphingobacteriaceae</taxon>
        <taxon>Mucilaginibacter</taxon>
    </lineage>
</organism>
<dbReference type="KEGG" id="mmab:HQ865_06580"/>
<evidence type="ECO:0000256" key="4">
    <source>
        <dbReference type="ARBA" id="ARBA00023284"/>
    </source>
</evidence>
<comment type="subcellular location">
    <subcellularLocation>
        <location evidence="1">Cell envelope</location>
    </subcellularLocation>
</comment>
<feature type="domain" description="Thioredoxin" evidence="6">
    <location>
        <begin position="243"/>
        <end position="390"/>
    </location>
</feature>
<dbReference type="GO" id="GO:0016491">
    <property type="term" value="F:oxidoreductase activity"/>
    <property type="evidence" value="ECO:0007669"/>
    <property type="project" value="InterPro"/>
</dbReference>
<keyword evidence="5" id="KW-0732">Signal</keyword>
<name>A0A7D4TLP6_9SPHI</name>
<evidence type="ECO:0000313" key="8">
    <source>
        <dbReference type="Proteomes" id="UP000505355"/>
    </source>
</evidence>
<dbReference type="PROSITE" id="PS51352">
    <property type="entry name" value="THIOREDOXIN_2"/>
    <property type="match status" value="1"/>
</dbReference>
<dbReference type="InterPro" id="IPR025380">
    <property type="entry name" value="DUF4369"/>
</dbReference>
<reference evidence="7 8" key="1">
    <citation type="submission" date="2020-05" db="EMBL/GenBank/DDBJ databases">
        <title>Mucilaginibacter mali sp. nov.</title>
        <authorList>
            <person name="Kim H.S."/>
            <person name="Lee K.C."/>
            <person name="Suh M.K."/>
            <person name="Kim J.-S."/>
            <person name="Han K.-I."/>
            <person name="Eom M.K."/>
            <person name="Shin Y.K."/>
            <person name="Lee J.-S."/>
        </authorList>
    </citation>
    <scope>NUCLEOTIDE SEQUENCE [LARGE SCALE GENOMIC DNA]</scope>
    <source>
        <strain evidence="7 8">G2-14</strain>
    </source>
</reference>
<dbReference type="RefSeq" id="WP_173414127.1">
    <property type="nucleotide sequence ID" value="NZ_CP054139.1"/>
</dbReference>
<gene>
    <name evidence="7" type="ORF">HQ865_06580</name>
</gene>
<evidence type="ECO:0000256" key="3">
    <source>
        <dbReference type="ARBA" id="ARBA00023157"/>
    </source>
</evidence>
<proteinExistence type="predicted"/>
<dbReference type="GO" id="GO:0030313">
    <property type="term" value="C:cell envelope"/>
    <property type="evidence" value="ECO:0007669"/>
    <property type="project" value="UniProtKB-SubCell"/>
</dbReference>
<dbReference type="PROSITE" id="PS00194">
    <property type="entry name" value="THIOREDOXIN_1"/>
    <property type="match status" value="1"/>
</dbReference>
<dbReference type="EMBL" id="CP054139">
    <property type="protein sequence ID" value="QKJ29433.1"/>
    <property type="molecule type" value="Genomic_DNA"/>
</dbReference>
<dbReference type="PANTHER" id="PTHR42852:SF6">
    <property type="entry name" value="THIOL:DISULFIDE INTERCHANGE PROTEIN DSBE"/>
    <property type="match status" value="1"/>
</dbReference>
<dbReference type="InterPro" id="IPR000866">
    <property type="entry name" value="AhpC/TSA"/>
</dbReference>
<dbReference type="CDD" id="cd02966">
    <property type="entry name" value="TlpA_like_family"/>
    <property type="match status" value="1"/>
</dbReference>
<dbReference type="Proteomes" id="UP000505355">
    <property type="component" value="Chromosome"/>
</dbReference>
<evidence type="ECO:0000259" key="6">
    <source>
        <dbReference type="PROSITE" id="PS51352"/>
    </source>
</evidence>
<dbReference type="InterPro" id="IPR050553">
    <property type="entry name" value="Thioredoxin_ResA/DsbE_sf"/>
</dbReference>
<keyword evidence="3" id="KW-1015">Disulfide bond</keyword>
<dbReference type="GO" id="GO:0017004">
    <property type="term" value="P:cytochrome complex assembly"/>
    <property type="evidence" value="ECO:0007669"/>
    <property type="project" value="UniProtKB-KW"/>
</dbReference>
<keyword evidence="2" id="KW-0201">Cytochrome c-type biogenesis</keyword>
<dbReference type="Gene3D" id="3.40.30.10">
    <property type="entry name" value="Glutaredoxin"/>
    <property type="match status" value="1"/>
</dbReference>
<dbReference type="Pfam" id="PF00578">
    <property type="entry name" value="AhpC-TSA"/>
    <property type="match status" value="1"/>
</dbReference>
<dbReference type="InterPro" id="IPR017937">
    <property type="entry name" value="Thioredoxin_CS"/>
</dbReference>
<feature type="signal peptide" evidence="5">
    <location>
        <begin position="1"/>
        <end position="23"/>
    </location>
</feature>
<feature type="chain" id="PRO_5028871765" evidence="5">
    <location>
        <begin position="24"/>
        <end position="393"/>
    </location>
</feature>
<keyword evidence="8" id="KW-1185">Reference proteome</keyword>
<dbReference type="SUPFAM" id="SSF52833">
    <property type="entry name" value="Thioredoxin-like"/>
    <property type="match status" value="1"/>
</dbReference>
<dbReference type="AlphaFoldDB" id="A0A7D4TLP6"/>
<keyword evidence="4" id="KW-0676">Redox-active center</keyword>
<dbReference type="GO" id="GO:0016209">
    <property type="term" value="F:antioxidant activity"/>
    <property type="evidence" value="ECO:0007669"/>
    <property type="project" value="InterPro"/>
</dbReference>
<protein>
    <submittedName>
        <fullName evidence="7">AhpC/TSA family protein</fullName>
    </submittedName>
</protein>
<dbReference type="InterPro" id="IPR013766">
    <property type="entry name" value="Thioredoxin_domain"/>
</dbReference>
<evidence type="ECO:0000256" key="2">
    <source>
        <dbReference type="ARBA" id="ARBA00022748"/>
    </source>
</evidence>
<evidence type="ECO:0000313" key="7">
    <source>
        <dbReference type="EMBL" id="QKJ29433.1"/>
    </source>
</evidence>
<accession>A0A7D4TLP6</accession>
<dbReference type="InterPro" id="IPR036249">
    <property type="entry name" value="Thioredoxin-like_sf"/>
</dbReference>
<dbReference type="Pfam" id="PF14289">
    <property type="entry name" value="DUF4369"/>
    <property type="match status" value="1"/>
</dbReference>
<evidence type="ECO:0000256" key="1">
    <source>
        <dbReference type="ARBA" id="ARBA00004196"/>
    </source>
</evidence>
<sequence>MYKHLLTKALVIVLLFGSSRLFAQQFTLSGKVTGGGDAWIYLTYQNTEKKSVRDSMRLQADAFAFKGALAEPSRASLMLKAAKNSFASIYLEPTNMIIDATMANFSALKLTGSKTQDENIALQAQLDEVNKGFEPVSANLNRMNKEVKLAKSTNKPEHVIDSLEKELVVYEKQRIPFVKKYEDIARQFIISHPNSYLSSIQMSVYAVSWPLDSVRTVYNSFSQAVKSTTSGLAIKRAIDEREVKAAMPAVNFSKADLNGKTFSLANLKGKYVLLDFWGSWCLPCRQSTPHLKELYAKYHQEGLEVVAIACNDTPYDWKKAIKVDGTALWHNVMDIPRDDTATPKEKHISGQYNVHVFPTKILIDKNGIIIGRYDSDNATALDKKLAEVFPPAP</sequence>